<feature type="region of interest" description="Disordered" evidence="8">
    <location>
        <begin position="61"/>
        <end position="87"/>
    </location>
</feature>
<feature type="signal peptide" evidence="9">
    <location>
        <begin position="1"/>
        <end position="25"/>
    </location>
</feature>
<accession>A0AAD9E3S0</accession>
<reference evidence="11" key="1">
    <citation type="submission" date="2023-03" db="EMBL/GenBank/DDBJ databases">
        <title>Electrophorus voltai genome.</title>
        <authorList>
            <person name="Bian C."/>
        </authorList>
    </citation>
    <scope>NUCLEOTIDE SEQUENCE</scope>
    <source>
        <strain evidence="11">CB-2022</strain>
        <tissue evidence="11">Muscle</tissue>
    </source>
</reference>
<evidence type="ECO:0000256" key="6">
    <source>
        <dbReference type="ARBA" id="ARBA00023273"/>
    </source>
</evidence>
<feature type="compositionally biased region" description="Low complexity" evidence="8">
    <location>
        <begin position="433"/>
        <end position="446"/>
    </location>
</feature>
<feature type="compositionally biased region" description="Polar residues" evidence="8">
    <location>
        <begin position="407"/>
        <end position="423"/>
    </location>
</feature>
<dbReference type="InterPro" id="IPR050719">
    <property type="entry name" value="Cortactin-Actin_Reg"/>
</dbReference>
<evidence type="ECO:0000256" key="7">
    <source>
        <dbReference type="SAM" id="Coils"/>
    </source>
</evidence>
<dbReference type="PANTHER" id="PTHR23166:SF9">
    <property type="entry name" value="CTTNBP2 N-TERMINAL-LIKE PROTEIN"/>
    <property type="match status" value="1"/>
</dbReference>
<dbReference type="EMBL" id="JAROKS010000009">
    <property type="protein sequence ID" value="KAK1801182.1"/>
    <property type="molecule type" value="Genomic_DNA"/>
</dbReference>
<dbReference type="PANTHER" id="PTHR23166">
    <property type="entry name" value="FILAMIN/GPBP-INTERACTING PROTEIN"/>
    <property type="match status" value="1"/>
</dbReference>
<dbReference type="GO" id="GO:0042995">
    <property type="term" value="C:cell projection"/>
    <property type="evidence" value="ECO:0007669"/>
    <property type="project" value="UniProtKB-SubCell"/>
</dbReference>
<evidence type="ECO:0000256" key="2">
    <source>
        <dbReference type="ARBA" id="ARBA00004496"/>
    </source>
</evidence>
<feature type="domain" description="Cortactin-binding protein-2 N-terminal" evidence="10">
    <location>
        <begin position="7"/>
        <end position="197"/>
    </location>
</feature>
<evidence type="ECO:0000313" key="11">
    <source>
        <dbReference type="EMBL" id="KAK1801182.1"/>
    </source>
</evidence>
<comment type="subcellular location">
    <subcellularLocation>
        <location evidence="1">Cell projection</location>
    </subcellularLocation>
    <subcellularLocation>
        <location evidence="2">Cytoplasm</location>
    </subcellularLocation>
</comment>
<feature type="region of interest" description="Disordered" evidence="8">
    <location>
        <begin position="488"/>
        <end position="596"/>
    </location>
</feature>
<feature type="non-terminal residue" evidence="11">
    <location>
        <position position="1"/>
    </location>
</feature>
<feature type="compositionally biased region" description="Gly residues" evidence="8">
    <location>
        <begin position="357"/>
        <end position="369"/>
    </location>
</feature>
<keyword evidence="3" id="KW-0963">Cytoplasm</keyword>
<organism evidence="11 12">
    <name type="scientific">Electrophorus voltai</name>
    <dbReference type="NCBI Taxonomy" id="2609070"/>
    <lineage>
        <taxon>Eukaryota</taxon>
        <taxon>Metazoa</taxon>
        <taxon>Chordata</taxon>
        <taxon>Craniata</taxon>
        <taxon>Vertebrata</taxon>
        <taxon>Euteleostomi</taxon>
        <taxon>Actinopterygii</taxon>
        <taxon>Neopterygii</taxon>
        <taxon>Teleostei</taxon>
        <taxon>Ostariophysi</taxon>
        <taxon>Gymnotiformes</taxon>
        <taxon>Gymnotoidei</taxon>
        <taxon>Gymnotidae</taxon>
        <taxon>Electrophorus</taxon>
    </lineage>
</organism>
<evidence type="ECO:0000313" key="12">
    <source>
        <dbReference type="Proteomes" id="UP001239994"/>
    </source>
</evidence>
<feature type="compositionally biased region" description="Basic and acidic residues" evidence="8">
    <location>
        <begin position="283"/>
        <end position="302"/>
    </location>
</feature>
<dbReference type="InterPro" id="IPR019131">
    <property type="entry name" value="Cortactin-binding_p2_N"/>
</dbReference>
<keyword evidence="6" id="KW-0966">Cell projection</keyword>
<dbReference type="GO" id="GO:0005737">
    <property type="term" value="C:cytoplasm"/>
    <property type="evidence" value="ECO:0007669"/>
    <property type="project" value="UniProtKB-SubCell"/>
</dbReference>
<feature type="compositionally biased region" description="Low complexity" evidence="8">
    <location>
        <begin position="181"/>
        <end position="201"/>
    </location>
</feature>
<evidence type="ECO:0000256" key="8">
    <source>
        <dbReference type="SAM" id="MobiDB-lite"/>
    </source>
</evidence>
<keyword evidence="5 7" id="KW-0175">Coiled coil</keyword>
<feature type="region of interest" description="Disordered" evidence="8">
    <location>
        <begin position="283"/>
        <end position="395"/>
    </location>
</feature>
<keyword evidence="4" id="KW-0597">Phosphoprotein</keyword>
<comment type="caution">
    <text evidence="11">The sequence shown here is derived from an EMBL/GenBank/DDBJ whole genome shotgun (WGS) entry which is preliminary data.</text>
</comment>
<keyword evidence="9" id="KW-0732">Signal</keyword>
<feature type="region of interest" description="Disordered" evidence="8">
    <location>
        <begin position="170"/>
        <end position="218"/>
    </location>
</feature>
<feature type="compositionally biased region" description="Basic and acidic residues" evidence="8">
    <location>
        <begin position="343"/>
        <end position="353"/>
    </location>
</feature>
<sequence length="596" mass="65215">RMNVESLNKAELLMLLSILEGEVEAQDVVIHTLRAQQRDTFVQERYGHYDLTDPFLALQRDSEVVPEGGRSRPQGHGRRGRGQAGPSPLAVLKLLMTHCRRMQEKMMAQLAAAESRHRRVIADLEEEKRRHAQDTAEGDDVTYMLEKQRERLLQQLEFERARVEQLEGERHTMSGQVQEDLAQQQQLSSSLAKECQRASARAQEESERAAQLHGQLQKERSVALGLQEALDAERARALQTEARAERQLAEFDAEREHMRLRLRREEGRVRELQEAAESLREELNEAKEREKGWRAREAEGKARSWACQTEPDGRAGGAEAPQRPRFNGHLLRKESDSSLGGEKGIESGAERLENGVGVTGTPGGSGGAPGSPVQPQQSLSPGGTACSSLTSSPCSSPVLAKRIASLGSCSPTYPSSYQASVNQRFHAARHKFQQQTEQQQQQQQQQQGGGVPHSPRDLSPATTPPPPLENLTAKQIARNTVTQVLSRFTSQQGAGKLPPPNSSPFGTDYRALAASSSPTGKAPGPLSPGIRSPVIPRLEKSHPPPVPPKKPGLNQSPGSPVLSPHVTHFPELSGSCGLTSTQEGTKELDLVMSSSS</sequence>
<feature type="compositionally biased region" description="Basic and acidic residues" evidence="8">
    <location>
        <begin position="202"/>
        <end position="218"/>
    </location>
</feature>
<name>A0AAD9E3S0_9TELE</name>
<evidence type="ECO:0000256" key="1">
    <source>
        <dbReference type="ARBA" id="ARBA00004316"/>
    </source>
</evidence>
<evidence type="ECO:0000256" key="3">
    <source>
        <dbReference type="ARBA" id="ARBA00022490"/>
    </source>
</evidence>
<dbReference type="AlphaFoldDB" id="A0AAD9E3S0"/>
<gene>
    <name evidence="11" type="ORF">P4O66_022869</name>
</gene>
<evidence type="ECO:0000256" key="9">
    <source>
        <dbReference type="SAM" id="SignalP"/>
    </source>
</evidence>
<feature type="region of interest" description="Disordered" evidence="8">
    <location>
        <begin position="407"/>
        <end position="470"/>
    </location>
</feature>
<proteinExistence type="predicted"/>
<feature type="compositionally biased region" description="Low complexity" evidence="8">
    <location>
        <begin position="386"/>
        <end position="395"/>
    </location>
</feature>
<keyword evidence="12" id="KW-1185">Reference proteome</keyword>
<feature type="chain" id="PRO_5042066741" description="Cortactin-binding protein-2 N-terminal domain-containing protein" evidence="9">
    <location>
        <begin position="26"/>
        <end position="596"/>
    </location>
</feature>
<evidence type="ECO:0000259" key="10">
    <source>
        <dbReference type="Pfam" id="PF09727"/>
    </source>
</evidence>
<protein>
    <recommendedName>
        <fullName evidence="10">Cortactin-binding protein-2 N-terminal domain-containing protein</fullName>
    </recommendedName>
</protein>
<dbReference type="Proteomes" id="UP001239994">
    <property type="component" value="Unassembled WGS sequence"/>
</dbReference>
<dbReference type="Pfam" id="PF09727">
    <property type="entry name" value="CortBP2"/>
    <property type="match status" value="1"/>
</dbReference>
<evidence type="ECO:0000256" key="5">
    <source>
        <dbReference type="ARBA" id="ARBA00023054"/>
    </source>
</evidence>
<evidence type="ECO:0000256" key="4">
    <source>
        <dbReference type="ARBA" id="ARBA00022553"/>
    </source>
</evidence>
<feature type="coiled-coil region" evidence="7">
    <location>
        <begin position="107"/>
        <end position="169"/>
    </location>
</feature>